<dbReference type="PANTHER" id="PTHR43178:SF5">
    <property type="entry name" value="LIPOAMIDE ACYLTRANSFERASE COMPONENT OF BRANCHED-CHAIN ALPHA-KETO ACID DEHYDROGENASE COMPLEX, MITOCHONDRIAL"/>
    <property type="match status" value="1"/>
</dbReference>
<gene>
    <name evidence="9" type="ORF">Ssi02_01220</name>
</gene>
<dbReference type="AlphaFoldDB" id="A0A919RDK7"/>
<dbReference type="Pfam" id="PF00364">
    <property type="entry name" value="Biotin_lipoyl"/>
    <property type="match status" value="1"/>
</dbReference>
<dbReference type="Proteomes" id="UP000606172">
    <property type="component" value="Unassembled WGS sequence"/>
</dbReference>
<dbReference type="GO" id="GO:0016407">
    <property type="term" value="F:acetyltransferase activity"/>
    <property type="evidence" value="ECO:0007669"/>
    <property type="project" value="TreeGrafter"/>
</dbReference>
<feature type="domain" description="Lipoyl-binding" evidence="8">
    <location>
        <begin position="2"/>
        <end position="50"/>
    </location>
</feature>
<evidence type="ECO:0000259" key="8">
    <source>
        <dbReference type="Pfam" id="PF00364"/>
    </source>
</evidence>
<dbReference type="EC" id="2.3.1.-" evidence="6"/>
<dbReference type="InterPro" id="IPR003016">
    <property type="entry name" value="2-oxoA_DH_lipoyl-BS"/>
</dbReference>
<evidence type="ECO:0000256" key="1">
    <source>
        <dbReference type="ARBA" id="ARBA00001938"/>
    </source>
</evidence>
<evidence type="ECO:0000256" key="2">
    <source>
        <dbReference type="ARBA" id="ARBA00007317"/>
    </source>
</evidence>
<evidence type="ECO:0000259" key="7">
    <source>
        <dbReference type="Pfam" id="PF00198"/>
    </source>
</evidence>
<feature type="domain" description="2-oxoacid dehydrogenase acyltransferase catalytic" evidence="7">
    <location>
        <begin position="122"/>
        <end position="344"/>
    </location>
</feature>
<evidence type="ECO:0000313" key="10">
    <source>
        <dbReference type="Proteomes" id="UP000606172"/>
    </source>
</evidence>
<dbReference type="InterPro" id="IPR000089">
    <property type="entry name" value="Biotin_lipoyl"/>
</dbReference>
<keyword evidence="3 6" id="KW-0808">Transferase</keyword>
<dbReference type="InterPro" id="IPR011053">
    <property type="entry name" value="Single_hybrid_motif"/>
</dbReference>
<dbReference type="InterPro" id="IPR050743">
    <property type="entry name" value="2-oxoacid_DH_E2_comp"/>
</dbReference>
<sequence>MEDGAEVKAGQPVVLLETSKATEEIESEYAGVLRHRAGTGAEYPPGTVLADIGDGAAPPEERPAPTQTALADAPLVTAPARALMEELGIGEEQVRALGVPVVRRTDVERLAVATSPATAGGERRPLSRVQRAVARAVRTSHETIPPAVSVMRADVGAALDHAARLTKLVRRPVGLPELCVLAVARLHERFPLMFSRFADDETIELHPKPHIGITMDAGEGLYVPVIRDVTRRPVKEIATQLMEFRVAAVNGEFREADLAGASFSIALHHDGDVTVAIPLILPGTACTLAIAAPRVEPVFAPDGTVVAKRIANLSLAFDHRVLNGRDVAAFLRALRESLEAPEELTGDQNT</sequence>
<dbReference type="SUPFAM" id="SSF52777">
    <property type="entry name" value="CoA-dependent acyltransferases"/>
    <property type="match status" value="1"/>
</dbReference>
<evidence type="ECO:0000256" key="4">
    <source>
        <dbReference type="ARBA" id="ARBA00022823"/>
    </source>
</evidence>
<dbReference type="GO" id="GO:0005737">
    <property type="term" value="C:cytoplasm"/>
    <property type="evidence" value="ECO:0007669"/>
    <property type="project" value="TreeGrafter"/>
</dbReference>
<comment type="cofactor">
    <cofactor evidence="1 6">
        <name>(R)-lipoate</name>
        <dbReference type="ChEBI" id="CHEBI:83088"/>
    </cofactor>
</comment>
<comment type="similarity">
    <text evidence="2 6">Belongs to the 2-oxoacid dehydrogenase family.</text>
</comment>
<keyword evidence="4 6" id="KW-0450">Lipoyl</keyword>
<dbReference type="Pfam" id="PF00198">
    <property type="entry name" value="2-oxoacid_dh"/>
    <property type="match status" value="1"/>
</dbReference>
<name>A0A919RDK7_9ACTN</name>
<reference evidence="9" key="1">
    <citation type="submission" date="2021-01" db="EMBL/GenBank/DDBJ databases">
        <title>Whole genome shotgun sequence of Sinosporangium siamense NBRC 109515.</title>
        <authorList>
            <person name="Komaki H."/>
            <person name="Tamura T."/>
        </authorList>
    </citation>
    <scope>NUCLEOTIDE SEQUENCE</scope>
    <source>
        <strain evidence="9">NBRC 109515</strain>
    </source>
</reference>
<comment type="caution">
    <text evidence="9">The sequence shown here is derived from an EMBL/GenBank/DDBJ whole genome shotgun (WGS) entry which is preliminary data.</text>
</comment>
<keyword evidence="9" id="KW-0670">Pyruvate</keyword>
<dbReference type="InterPro" id="IPR001078">
    <property type="entry name" value="2-oxoacid_DH_actylTfrase"/>
</dbReference>
<dbReference type="Gene3D" id="3.30.559.10">
    <property type="entry name" value="Chloramphenicol acetyltransferase-like domain"/>
    <property type="match status" value="1"/>
</dbReference>
<keyword evidence="10" id="KW-1185">Reference proteome</keyword>
<dbReference type="PROSITE" id="PS00189">
    <property type="entry name" value="LIPOYL"/>
    <property type="match status" value="1"/>
</dbReference>
<dbReference type="Gene3D" id="2.40.50.100">
    <property type="match status" value="1"/>
</dbReference>
<organism evidence="9 10">
    <name type="scientific">Sinosporangium siamense</name>
    <dbReference type="NCBI Taxonomy" id="1367973"/>
    <lineage>
        <taxon>Bacteria</taxon>
        <taxon>Bacillati</taxon>
        <taxon>Actinomycetota</taxon>
        <taxon>Actinomycetes</taxon>
        <taxon>Streptosporangiales</taxon>
        <taxon>Streptosporangiaceae</taxon>
        <taxon>Sinosporangium</taxon>
    </lineage>
</organism>
<keyword evidence="5 6" id="KW-0012">Acyltransferase</keyword>
<proteinExistence type="inferred from homology"/>
<evidence type="ECO:0000256" key="5">
    <source>
        <dbReference type="ARBA" id="ARBA00023315"/>
    </source>
</evidence>
<dbReference type="InterPro" id="IPR023213">
    <property type="entry name" value="CAT-like_dom_sf"/>
</dbReference>
<dbReference type="EMBL" id="BOOW01000002">
    <property type="protein sequence ID" value="GII89891.1"/>
    <property type="molecule type" value="Genomic_DNA"/>
</dbReference>
<dbReference type="SUPFAM" id="SSF51230">
    <property type="entry name" value="Single hybrid motif"/>
    <property type="match status" value="1"/>
</dbReference>
<accession>A0A919RDK7</accession>
<evidence type="ECO:0000256" key="6">
    <source>
        <dbReference type="RuleBase" id="RU003423"/>
    </source>
</evidence>
<dbReference type="GO" id="GO:0031405">
    <property type="term" value="F:lipoic acid binding"/>
    <property type="evidence" value="ECO:0007669"/>
    <property type="project" value="TreeGrafter"/>
</dbReference>
<protein>
    <recommendedName>
        <fullName evidence="6">Dihydrolipoamide acetyltransferase component of pyruvate dehydrogenase complex</fullName>
        <ecNumber evidence="6">2.3.1.-</ecNumber>
    </recommendedName>
</protein>
<dbReference type="PANTHER" id="PTHR43178">
    <property type="entry name" value="DIHYDROLIPOAMIDE ACETYLTRANSFERASE COMPONENT OF PYRUVATE DEHYDROGENASE COMPLEX"/>
    <property type="match status" value="1"/>
</dbReference>
<evidence type="ECO:0000313" key="9">
    <source>
        <dbReference type="EMBL" id="GII89891.1"/>
    </source>
</evidence>
<dbReference type="CDD" id="cd06849">
    <property type="entry name" value="lipoyl_domain"/>
    <property type="match status" value="1"/>
</dbReference>
<evidence type="ECO:0000256" key="3">
    <source>
        <dbReference type="ARBA" id="ARBA00022679"/>
    </source>
</evidence>